<dbReference type="OMA" id="TTIDDNW"/>
<gene>
    <name evidence="6" type="ORF">DACRYDRAFT_113213</name>
</gene>
<keyword evidence="3 5" id="KW-1133">Transmembrane helix</keyword>
<dbReference type="HOGENOM" id="CLU_000960_12_0_1"/>
<dbReference type="GO" id="GO:0005886">
    <property type="term" value="C:plasma membrane"/>
    <property type="evidence" value="ECO:0007669"/>
    <property type="project" value="TreeGrafter"/>
</dbReference>
<evidence type="ECO:0000256" key="5">
    <source>
        <dbReference type="SAM" id="Phobius"/>
    </source>
</evidence>
<evidence type="ECO:0000256" key="2">
    <source>
        <dbReference type="ARBA" id="ARBA00022692"/>
    </source>
</evidence>
<accession>M5GH31</accession>
<evidence type="ECO:0008006" key="8">
    <source>
        <dbReference type="Google" id="ProtNLM"/>
    </source>
</evidence>
<keyword evidence="2 5" id="KW-0812">Transmembrane</keyword>
<dbReference type="SUPFAM" id="SSF103473">
    <property type="entry name" value="MFS general substrate transporter"/>
    <property type="match status" value="1"/>
</dbReference>
<dbReference type="PANTHER" id="PTHR23501">
    <property type="entry name" value="MAJOR FACILITATOR SUPERFAMILY"/>
    <property type="match status" value="1"/>
</dbReference>
<organism evidence="6 7">
    <name type="scientific">Dacryopinax primogenitus (strain DJM 731)</name>
    <name type="common">Brown rot fungus</name>
    <dbReference type="NCBI Taxonomy" id="1858805"/>
    <lineage>
        <taxon>Eukaryota</taxon>
        <taxon>Fungi</taxon>
        <taxon>Dikarya</taxon>
        <taxon>Basidiomycota</taxon>
        <taxon>Agaricomycotina</taxon>
        <taxon>Dacrymycetes</taxon>
        <taxon>Dacrymycetales</taxon>
        <taxon>Dacrymycetaceae</taxon>
        <taxon>Dacryopinax</taxon>
    </lineage>
</organism>
<dbReference type="STRING" id="1858805.M5GH31"/>
<evidence type="ECO:0000313" key="6">
    <source>
        <dbReference type="EMBL" id="EJU06528.1"/>
    </source>
</evidence>
<dbReference type="GeneID" id="63684651"/>
<dbReference type="Proteomes" id="UP000030653">
    <property type="component" value="Unassembled WGS sequence"/>
</dbReference>
<name>M5GH31_DACPD</name>
<dbReference type="EMBL" id="JH795855">
    <property type="protein sequence ID" value="EJU06528.1"/>
    <property type="molecule type" value="Genomic_DNA"/>
</dbReference>
<proteinExistence type="predicted"/>
<feature type="transmembrane region" description="Helical" evidence="5">
    <location>
        <begin position="49"/>
        <end position="65"/>
    </location>
</feature>
<dbReference type="OrthoDB" id="3437016at2759"/>
<feature type="transmembrane region" description="Helical" evidence="5">
    <location>
        <begin position="77"/>
        <end position="96"/>
    </location>
</feature>
<reference evidence="6 7" key="1">
    <citation type="journal article" date="2012" name="Science">
        <title>The Paleozoic origin of enzymatic lignin decomposition reconstructed from 31 fungal genomes.</title>
        <authorList>
            <person name="Floudas D."/>
            <person name="Binder M."/>
            <person name="Riley R."/>
            <person name="Barry K."/>
            <person name="Blanchette R.A."/>
            <person name="Henrissat B."/>
            <person name="Martinez A.T."/>
            <person name="Otillar R."/>
            <person name="Spatafora J.W."/>
            <person name="Yadav J.S."/>
            <person name="Aerts A."/>
            <person name="Benoit I."/>
            <person name="Boyd A."/>
            <person name="Carlson A."/>
            <person name="Copeland A."/>
            <person name="Coutinho P.M."/>
            <person name="de Vries R.P."/>
            <person name="Ferreira P."/>
            <person name="Findley K."/>
            <person name="Foster B."/>
            <person name="Gaskell J."/>
            <person name="Glotzer D."/>
            <person name="Gorecki P."/>
            <person name="Heitman J."/>
            <person name="Hesse C."/>
            <person name="Hori C."/>
            <person name="Igarashi K."/>
            <person name="Jurgens J.A."/>
            <person name="Kallen N."/>
            <person name="Kersten P."/>
            <person name="Kohler A."/>
            <person name="Kuees U."/>
            <person name="Kumar T.K.A."/>
            <person name="Kuo A."/>
            <person name="LaButti K."/>
            <person name="Larrondo L.F."/>
            <person name="Lindquist E."/>
            <person name="Ling A."/>
            <person name="Lombard V."/>
            <person name="Lucas S."/>
            <person name="Lundell T."/>
            <person name="Martin R."/>
            <person name="McLaughlin D.J."/>
            <person name="Morgenstern I."/>
            <person name="Morin E."/>
            <person name="Murat C."/>
            <person name="Nagy L.G."/>
            <person name="Nolan M."/>
            <person name="Ohm R.A."/>
            <person name="Patyshakuliyeva A."/>
            <person name="Rokas A."/>
            <person name="Ruiz-Duenas F.J."/>
            <person name="Sabat G."/>
            <person name="Salamov A."/>
            <person name="Samejima M."/>
            <person name="Schmutz J."/>
            <person name="Slot J.C."/>
            <person name="St John F."/>
            <person name="Stenlid J."/>
            <person name="Sun H."/>
            <person name="Sun S."/>
            <person name="Syed K."/>
            <person name="Tsang A."/>
            <person name="Wiebenga A."/>
            <person name="Young D."/>
            <person name="Pisabarro A."/>
            <person name="Eastwood D.C."/>
            <person name="Martin F."/>
            <person name="Cullen D."/>
            <person name="Grigoriev I.V."/>
            <person name="Hibbett D.S."/>
        </authorList>
    </citation>
    <scope>NUCLEOTIDE SEQUENCE [LARGE SCALE GENOMIC DNA]</scope>
    <source>
        <strain evidence="6 7">DJM-731 SS1</strain>
    </source>
</reference>
<dbReference type="RefSeq" id="XP_040633422.1">
    <property type="nucleotide sequence ID" value="XM_040769589.1"/>
</dbReference>
<evidence type="ECO:0000256" key="1">
    <source>
        <dbReference type="ARBA" id="ARBA00004141"/>
    </source>
</evidence>
<sequence length="193" mass="20973">MPTFFQACFAASPIQAGVDTFGMPFSIAPVAFLGRMSTVTMKRYVPQNWIGWCLICVGIGMLSILRPDTPTAEWLGFEVLTGCGLGIVWTAVRFPVIAPLPVSRNASAMAFFIFSRTFTETFSITIGSAVLQNQLSVRLPAGFLALFPGDVDVSFAAIPFIPTLPEPIQAQVKEAFADSMSVVWKLMLAFCVF</sequence>
<keyword evidence="7" id="KW-1185">Reference proteome</keyword>
<dbReference type="GO" id="GO:0022857">
    <property type="term" value="F:transmembrane transporter activity"/>
    <property type="evidence" value="ECO:0007669"/>
    <property type="project" value="TreeGrafter"/>
</dbReference>
<keyword evidence="4 5" id="KW-0472">Membrane</keyword>
<dbReference type="AlphaFoldDB" id="M5GH31"/>
<protein>
    <recommendedName>
        <fullName evidence="8">MFS general substrate transporter</fullName>
    </recommendedName>
</protein>
<evidence type="ECO:0000256" key="3">
    <source>
        <dbReference type="ARBA" id="ARBA00022989"/>
    </source>
</evidence>
<dbReference type="PANTHER" id="PTHR23501:SF102">
    <property type="entry name" value="DRUG TRANSPORTER, PUTATIVE (AFU_ORTHOLOGUE AFUA_3G08530)-RELATED"/>
    <property type="match status" value="1"/>
</dbReference>
<feature type="non-terminal residue" evidence="6">
    <location>
        <position position="193"/>
    </location>
</feature>
<evidence type="ECO:0000313" key="7">
    <source>
        <dbReference type="Proteomes" id="UP000030653"/>
    </source>
</evidence>
<dbReference type="InterPro" id="IPR036259">
    <property type="entry name" value="MFS_trans_sf"/>
</dbReference>
<evidence type="ECO:0000256" key="4">
    <source>
        <dbReference type="ARBA" id="ARBA00023136"/>
    </source>
</evidence>
<comment type="subcellular location">
    <subcellularLocation>
        <location evidence="1">Membrane</location>
        <topology evidence="1">Multi-pass membrane protein</topology>
    </subcellularLocation>
</comment>